<dbReference type="GO" id="GO:0022857">
    <property type="term" value="F:transmembrane transporter activity"/>
    <property type="evidence" value="ECO:0007669"/>
    <property type="project" value="InterPro"/>
</dbReference>
<feature type="transmembrane region" description="Helical" evidence="8">
    <location>
        <begin position="37"/>
        <end position="55"/>
    </location>
</feature>
<sequence length="122" mass="12722">MRGDGDLMKGYIPLAIAIIGEVVGTSMLKLSEGFTNVIPSIGFMLGFGTAFYFLSISLKVIPLGTAYAIWAGVGTALTALIGLLIWKEPFSVMTAFGIVLIIAGVVVVNSAKRPGSAIEGQK</sequence>
<dbReference type="EMBL" id="PZZP01000001">
    <property type="protein sequence ID" value="PTM57781.1"/>
    <property type="molecule type" value="Genomic_DNA"/>
</dbReference>
<evidence type="ECO:0000256" key="3">
    <source>
        <dbReference type="ARBA" id="ARBA00022475"/>
    </source>
</evidence>
<feature type="transmembrane region" description="Helical" evidence="8">
    <location>
        <begin position="92"/>
        <end position="111"/>
    </location>
</feature>
<gene>
    <name evidence="9" type="ORF">C8J48_0338</name>
</gene>
<evidence type="ECO:0000256" key="5">
    <source>
        <dbReference type="ARBA" id="ARBA00022989"/>
    </source>
</evidence>
<accession>A0A2T4Z7B4</accession>
<comment type="subcellular location">
    <subcellularLocation>
        <location evidence="1 7">Cell membrane</location>
        <topology evidence="1 7">Multi-pass membrane protein</topology>
    </subcellularLocation>
</comment>
<dbReference type="InterPro" id="IPR037185">
    <property type="entry name" value="EmrE-like"/>
</dbReference>
<organism evidence="9 10">
    <name type="scientific">Desmospora activa DSM 45169</name>
    <dbReference type="NCBI Taxonomy" id="1121389"/>
    <lineage>
        <taxon>Bacteria</taxon>
        <taxon>Bacillati</taxon>
        <taxon>Bacillota</taxon>
        <taxon>Bacilli</taxon>
        <taxon>Bacillales</taxon>
        <taxon>Thermoactinomycetaceae</taxon>
        <taxon>Desmospora</taxon>
    </lineage>
</organism>
<feature type="transmembrane region" description="Helical" evidence="8">
    <location>
        <begin position="67"/>
        <end position="86"/>
    </location>
</feature>
<evidence type="ECO:0000256" key="8">
    <source>
        <dbReference type="SAM" id="Phobius"/>
    </source>
</evidence>
<dbReference type="SUPFAM" id="SSF103481">
    <property type="entry name" value="Multidrug resistance efflux transporter EmrE"/>
    <property type="match status" value="1"/>
</dbReference>
<keyword evidence="4 7" id="KW-0812">Transmembrane</keyword>
<name>A0A2T4Z7B4_9BACL</name>
<dbReference type="PANTHER" id="PTHR30561">
    <property type="entry name" value="SMR FAMILY PROTON-DEPENDENT DRUG EFFLUX TRANSPORTER SUGE"/>
    <property type="match status" value="1"/>
</dbReference>
<keyword evidence="5 8" id="KW-1133">Transmembrane helix</keyword>
<keyword evidence="10" id="KW-1185">Reference proteome</keyword>
<keyword evidence="2" id="KW-0813">Transport</keyword>
<comment type="caution">
    <text evidence="9">The sequence shown here is derived from an EMBL/GenBank/DDBJ whole genome shotgun (WGS) entry which is preliminary data.</text>
</comment>
<dbReference type="FunFam" id="1.10.3730.20:FF:000001">
    <property type="entry name" value="Quaternary ammonium compound resistance transporter SugE"/>
    <property type="match status" value="1"/>
</dbReference>
<dbReference type="PANTHER" id="PTHR30561:SF1">
    <property type="entry name" value="MULTIDRUG TRANSPORTER EMRE"/>
    <property type="match status" value="1"/>
</dbReference>
<dbReference type="Gene3D" id="1.10.3730.20">
    <property type="match status" value="1"/>
</dbReference>
<dbReference type="Proteomes" id="UP000241639">
    <property type="component" value="Unassembled WGS sequence"/>
</dbReference>
<evidence type="ECO:0000313" key="10">
    <source>
        <dbReference type="Proteomes" id="UP000241639"/>
    </source>
</evidence>
<evidence type="ECO:0000256" key="6">
    <source>
        <dbReference type="ARBA" id="ARBA00023136"/>
    </source>
</evidence>
<dbReference type="GO" id="GO:0005886">
    <property type="term" value="C:plasma membrane"/>
    <property type="evidence" value="ECO:0007669"/>
    <property type="project" value="UniProtKB-SubCell"/>
</dbReference>
<dbReference type="InterPro" id="IPR000390">
    <property type="entry name" value="Small_drug/metabolite_transptr"/>
</dbReference>
<dbReference type="AlphaFoldDB" id="A0A2T4Z7B4"/>
<keyword evidence="3" id="KW-1003">Cell membrane</keyword>
<keyword evidence="6 8" id="KW-0472">Membrane</keyword>
<dbReference type="Pfam" id="PF00893">
    <property type="entry name" value="Multi_Drug_Res"/>
    <property type="match status" value="1"/>
</dbReference>
<evidence type="ECO:0000256" key="2">
    <source>
        <dbReference type="ARBA" id="ARBA00022448"/>
    </source>
</evidence>
<reference evidence="9 10" key="1">
    <citation type="submission" date="2018-04" db="EMBL/GenBank/DDBJ databases">
        <title>Genomic Encyclopedia of Archaeal and Bacterial Type Strains, Phase II (KMG-II): from individual species to whole genera.</title>
        <authorList>
            <person name="Goeker M."/>
        </authorList>
    </citation>
    <scope>NUCLEOTIDE SEQUENCE [LARGE SCALE GENOMIC DNA]</scope>
    <source>
        <strain evidence="9 10">DSM 45169</strain>
    </source>
</reference>
<protein>
    <submittedName>
        <fullName evidence="9">Multidrug resistance protein EbrB</fullName>
    </submittedName>
</protein>
<evidence type="ECO:0000256" key="4">
    <source>
        <dbReference type="ARBA" id="ARBA00022692"/>
    </source>
</evidence>
<dbReference type="InterPro" id="IPR045324">
    <property type="entry name" value="Small_multidrug_res"/>
</dbReference>
<evidence type="ECO:0000256" key="7">
    <source>
        <dbReference type="RuleBase" id="RU003942"/>
    </source>
</evidence>
<evidence type="ECO:0000313" key="9">
    <source>
        <dbReference type="EMBL" id="PTM57781.1"/>
    </source>
</evidence>
<proteinExistence type="inferred from homology"/>
<feature type="transmembrane region" description="Helical" evidence="8">
    <location>
        <begin position="12"/>
        <end position="31"/>
    </location>
</feature>
<comment type="similarity">
    <text evidence="7">Belongs to the drug/metabolite transporter (DMT) superfamily. Small multidrug resistance (SMR) (TC 2.A.7.1) family.</text>
</comment>
<evidence type="ECO:0000256" key="1">
    <source>
        <dbReference type="ARBA" id="ARBA00004651"/>
    </source>
</evidence>